<dbReference type="Pfam" id="PF02643">
    <property type="entry name" value="DUF192"/>
    <property type="match status" value="1"/>
</dbReference>
<protein>
    <recommendedName>
        <fullName evidence="3">DUF192 domain-containing protein</fullName>
    </recommendedName>
</protein>
<dbReference type="Gene3D" id="2.60.120.1140">
    <property type="entry name" value="Protein of unknown function DUF192"/>
    <property type="match status" value="1"/>
</dbReference>
<dbReference type="InterPro" id="IPR003795">
    <property type="entry name" value="DUF192"/>
</dbReference>
<dbReference type="AlphaFoldDB" id="A0A2N3G453"/>
<reference evidence="1 2" key="1">
    <citation type="journal article" date="2017" name="ISME J.">
        <title>Potential for microbial H2 and metal transformations associated with novel bacteria and archaea in deep terrestrial subsurface sediments.</title>
        <authorList>
            <person name="Hernsdorf A.W."/>
            <person name="Amano Y."/>
            <person name="Miyakawa K."/>
            <person name="Ise K."/>
            <person name="Suzuki Y."/>
            <person name="Anantharaman K."/>
            <person name="Probst A."/>
            <person name="Burstein D."/>
            <person name="Thomas B.C."/>
            <person name="Banfield J.F."/>
        </authorList>
    </citation>
    <scope>NUCLEOTIDE SEQUENCE [LARGE SCALE GENOMIC DNA]</scope>
    <source>
        <strain evidence="1">HGW-Actinobacteria-3</strain>
    </source>
</reference>
<dbReference type="Proteomes" id="UP000233654">
    <property type="component" value="Unassembled WGS sequence"/>
</dbReference>
<name>A0A2N3G453_9ACTN</name>
<dbReference type="InterPro" id="IPR038695">
    <property type="entry name" value="Saro_0823-like_sf"/>
</dbReference>
<accession>A0A2N3G453</accession>
<gene>
    <name evidence="1" type="ORF">CVT63_07735</name>
</gene>
<evidence type="ECO:0008006" key="3">
    <source>
        <dbReference type="Google" id="ProtNLM"/>
    </source>
</evidence>
<comment type="caution">
    <text evidence="1">The sequence shown here is derived from an EMBL/GenBank/DDBJ whole genome shotgun (WGS) entry which is preliminary data.</text>
</comment>
<organism evidence="1 2">
    <name type="scientific">Candidatus Anoxymicrobium japonicum</name>
    <dbReference type="NCBI Taxonomy" id="2013648"/>
    <lineage>
        <taxon>Bacteria</taxon>
        <taxon>Bacillati</taxon>
        <taxon>Actinomycetota</taxon>
        <taxon>Candidatus Geothermincolia</taxon>
        <taxon>Candidatus Geothermincolales</taxon>
        <taxon>Candidatus Anoxymicrobiaceae</taxon>
        <taxon>Candidatus Anoxymicrobium</taxon>
    </lineage>
</organism>
<evidence type="ECO:0000313" key="1">
    <source>
        <dbReference type="EMBL" id="PKQ27493.1"/>
    </source>
</evidence>
<sequence>MARLVNVTRGAVLATDAHFAMTGRERRRGLLGRDSMNAGEAMLFPRRRQVHTFGMRFEIDVLFLDRAGKALRCVHNMKSWRLSPWALRARATIELPAGTLGRSGTEVSDIIQIGH</sequence>
<proteinExistence type="predicted"/>
<dbReference type="EMBL" id="PHEX01000089">
    <property type="protein sequence ID" value="PKQ27493.1"/>
    <property type="molecule type" value="Genomic_DNA"/>
</dbReference>
<evidence type="ECO:0000313" key="2">
    <source>
        <dbReference type="Proteomes" id="UP000233654"/>
    </source>
</evidence>